<reference evidence="1 2" key="1">
    <citation type="submission" date="2020-08" db="EMBL/GenBank/DDBJ databases">
        <authorList>
            <person name="Newling K."/>
            <person name="Davey J."/>
            <person name="Forrester S."/>
        </authorList>
    </citation>
    <scope>NUCLEOTIDE SEQUENCE [LARGE SCALE GENOMIC DNA]</scope>
    <source>
        <strain evidence="2">Crithidia deanei Carvalho (ATCC PRA-265)</strain>
    </source>
</reference>
<dbReference type="VEuPathDB" id="TriTrypDB:ADEAN_000364500"/>
<accession>S9VEB0</accession>
<proteinExistence type="predicted"/>
<sequence>MFSPNLLLMRASGYNNRVMVFAHRRQKSRYLPPKAAHVRSPLAHKQPEEYHNTWDPRSGVEWHNRLRNRNHYRHWPWAWWTDDPIRHHRDLTYRRTLSAKETSVNEGYPLWDYYSEVGQEYKTPSHFPLTYVAPFIHLYTAKVWSSEELRSYLSVIMEEAQLKRIQDVADNIGKLRRWGEVYGGKSVPKGLIQHVELVCLDVVAQNDRIKNRQQLHQQSILRTNEMERYYTLPHLHGPAMPTTRAQAPGVCPQRFTWMQHVPKFHPLQLPDRWKGANCYPA</sequence>
<dbReference type="OrthoDB" id="275398at2759"/>
<name>S9VEB0_9TRYP</name>
<evidence type="ECO:0000313" key="2">
    <source>
        <dbReference type="Proteomes" id="UP000515908"/>
    </source>
</evidence>
<evidence type="ECO:0000313" key="1">
    <source>
        <dbReference type="EMBL" id="CAD2216184.1"/>
    </source>
</evidence>
<organism evidence="1 2">
    <name type="scientific">Angomonas deanei</name>
    <dbReference type="NCBI Taxonomy" id="59799"/>
    <lineage>
        <taxon>Eukaryota</taxon>
        <taxon>Discoba</taxon>
        <taxon>Euglenozoa</taxon>
        <taxon>Kinetoplastea</taxon>
        <taxon>Metakinetoplastina</taxon>
        <taxon>Trypanosomatida</taxon>
        <taxon>Trypanosomatidae</taxon>
        <taxon>Strigomonadinae</taxon>
        <taxon>Angomonas</taxon>
    </lineage>
</organism>
<dbReference type="EMBL" id="LR877150">
    <property type="protein sequence ID" value="CAD2216184.1"/>
    <property type="molecule type" value="Genomic_DNA"/>
</dbReference>
<gene>
    <name evidence="1" type="ORF">ADEAN_000364500</name>
</gene>
<keyword evidence="2" id="KW-1185">Reference proteome</keyword>
<protein>
    <submittedName>
        <fullName evidence="1">Uncharacterized protein</fullName>
    </submittedName>
</protein>
<dbReference type="AlphaFoldDB" id="S9VEB0"/>
<dbReference type="Proteomes" id="UP000515908">
    <property type="component" value="Chromosome 06"/>
</dbReference>